<dbReference type="InterPro" id="IPR037143">
    <property type="entry name" value="4-PPantetheinyl_Trfase_dom_sf"/>
</dbReference>
<dbReference type="GO" id="GO:0019878">
    <property type="term" value="P:lysine biosynthetic process via aminoadipic acid"/>
    <property type="evidence" value="ECO:0007669"/>
    <property type="project" value="TreeGrafter"/>
</dbReference>
<accession>A0A1T4PMV6</accession>
<evidence type="ECO:0000259" key="3">
    <source>
        <dbReference type="Pfam" id="PF01648"/>
    </source>
</evidence>
<dbReference type="InterPro" id="IPR050559">
    <property type="entry name" value="P-Pant_transferase_sf"/>
</dbReference>
<dbReference type="PANTHER" id="PTHR12215:SF10">
    <property type="entry name" value="L-AMINOADIPATE-SEMIALDEHYDE DEHYDROGENASE-PHOSPHOPANTETHEINYL TRANSFERASE"/>
    <property type="match status" value="1"/>
</dbReference>
<evidence type="ECO:0000313" key="4">
    <source>
        <dbReference type="EMBL" id="SJZ92883.1"/>
    </source>
</evidence>
<dbReference type="RefSeq" id="WP_078787862.1">
    <property type="nucleotide sequence ID" value="NZ_FMTO01000012.1"/>
</dbReference>
<dbReference type="EMBL" id="FUXA01000013">
    <property type="protein sequence ID" value="SJZ92883.1"/>
    <property type="molecule type" value="Genomic_DNA"/>
</dbReference>
<keyword evidence="5" id="KW-1185">Reference proteome</keyword>
<dbReference type="GO" id="GO:0005829">
    <property type="term" value="C:cytosol"/>
    <property type="evidence" value="ECO:0007669"/>
    <property type="project" value="TreeGrafter"/>
</dbReference>
<proteinExistence type="inferred from homology"/>
<evidence type="ECO:0000256" key="1">
    <source>
        <dbReference type="ARBA" id="ARBA00010990"/>
    </source>
</evidence>
<dbReference type="GO" id="GO:0008897">
    <property type="term" value="F:holo-[acyl-carrier-protein] synthase activity"/>
    <property type="evidence" value="ECO:0007669"/>
    <property type="project" value="InterPro"/>
</dbReference>
<dbReference type="InterPro" id="IPR008278">
    <property type="entry name" value="4-PPantetheinyl_Trfase_dom"/>
</dbReference>
<comment type="similarity">
    <text evidence="1">Belongs to the P-Pant transferase superfamily. Gsp/Sfp/HetI/AcpT family.</text>
</comment>
<evidence type="ECO:0000313" key="5">
    <source>
        <dbReference type="Proteomes" id="UP000189857"/>
    </source>
</evidence>
<keyword evidence="2 4" id="KW-0808">Transferase</keyword>
<dbReference type="SUPFAM" id="SSF56214">
    <property type="entry name" value="4'-phosphopantetheinyl transferase"/>
    <property type="match status" value="2"/>
</dbReference>
<dbReference type="Proteomes" id="UP000189857">
    <property type="component" value="Unassembled WGS sequence"/>
</dbReference>
<dbReference type="GO" id="GO:0000287">
    <property type="term" value="F:magnesium ion binding"/>
    <property type="evidence" value="ECO:0007669"/>
    <property type="project" value="InterPro"/>
</dbReference>
<feature type="domain" description="4'-phosphopantetheinyl transferase" evidence="3">
    <location>
        <begin position="102"/>
        <end position="168"/>
    </location>
</feature>
<name>A0A1T4PMV6_9FIRM</name>
<organism evidence="4 5">
    <name type="scientific">Eubacterium ruminantium</name>
    <dbReference type="NCBI Taxonomy" id="42322"/>
    <lineage>
        <taxon>Bacteria</taxon>
        <taxon>Bacillati</taxon>
        <taxon>Bacillota</taxon>
        <taxon>Clostridia</taxon>
        <taxon>Eubacteriales</taxon>
        <taxon>Eubacteriaceae</taxon>
        <taxon>Eubacterium</taxon>
    </lineage>
</organism>
<dbReference type="PANTHER" id="PTHR12215">
    <property type="entry name" value="PHOSPHOPANTETHEINE TRANSFERASE"/>
    <property type="match status" value="1"/>
</dbReference>
<evidence type="ECO:0000256" key="2">
    <source>
        <dbReference type="ARBA" id="ARBA00022679"/>
    </source>
</evidence>
<dbReference type="AlphaFoldDB" id="A0A1T4PMV6"/>
<reference evidence="4 5" key="1">
    <citation type="submission" date="2017-02" db="EMBL/GenBank/DDBJ databases">
        <authorList>
            <person name="Peterson S.W."/>
        </authorList>
    </citation>
    <scope>NUCLEOTIDE SEQUENCE [LARGE SCALE GENOMIC DNA]</scope>
    <source>
        <strain evidence="4 5">ATCC 17233</strain>
    </source>
</reference>
<protein>
    <submittedName>
        <fullName evidence="4">4'-phosphopantetheinyl transferase</fullName>
    </submittedName>
</protein>
<dbReference type="Gene3D" id="3.90.470.20">
    <property type="entry name" value="4'-phosphopantetheinyl transferase domain"/>
    <property type="match status" value="2"/>
</dbReference>
<sequence>MEIYIYKIEFDHIKENEERLLQELGEWRRGKAKRMKEGSDARITSIAAGLLIDKILKEKLGSDYAEDDIIFNSFGKPGHKDIFFNISHSGDYIVMVVGAANIGIDIEYKDDKDFKISGRFFTKEEIEIVKSQEDFRRIWTKKESLIKYLGTGMHIPISAFSVEPDVKVMVEEYKDYFNGKIYFRIFDIKDGNRNYFISLCAGNDSVLEGVILKKIGCLR</sequence>
<gene>
    <name evidence="4" type="ORF">SAMN02745110_02057</name>
</gene>
<dbReference type="Pfam" id="PF01648">
    <property type="entry name" value="ACPS"/>
    <property type="match status" value="1"/>
</dbReference>
<dbReference type="OrthoDB" id="9808281at2"/>